<dbReference type="Proteomes" id="UP001501771">
    <property type="component" value="Unassembled WGS sequence"/>
</dbReference>
<reference evidence="2 3" key="1">
    <citation type="journal article" date="2019" name="Int. J. Syst. Evol. Microbiol.">
        <title>The Global Catalogue of Microorganisms (GCM) 10K type strain sequencing project: providing services to taxonomists for standard genome sequencing and annotation.</title>
        <authorList>
            <consortium name="The Broad Institute Genomics Platform"/>
            <consortium name="The Broad Institute Genome Sequencing Center for Infectious Disease"/>
            <person name="Wu L."/>
            <person name="Ma J."/>
        </authorList>
    </citation>
    <scope>NUCLEOTIDE SEQUENCE [LARGE SCALE GENOMIC DNA]</scope>
    <source>
        <strain evidence="2 3">JCM 16022</strain>
    </source>
</reference>
<organism evidence="2 3">
    <name type="scientific">Nocardioides koreensis</name>
    <dbReference type="NCBI Taxonomy" id="433651"/>
    <lineage>
        <taxon>Bacteria</taxon>
        <taxon>Bacillati</taxon>
        <taxon>Actinomycetota</taxon>
        <taxon>Actinomycetes</taxon>
        <taxon>Propionibacteriales</taxon>
        <taxon>Nocardioidaceae</taxon>
        <taxon>Nocardioides</taxon>
    </lineage>
</organism>
<proteinExistence type="predicted"/>
<dbReference type="RefSeq" id="WP_344146147.1">
    <property type="nucleotide sequence ID" value="NZ_BAAAQR010000001.1"/>
</dbReference>
<evidence type="ECO:0000313" key="2">
    <source>
        <dbReference type="EMBL" id="GAA2135952.1"/>
    </source>
</evidence>
<gene>
    <name evidence="2" type="ORF">GCM10009844_01740</name>
</gene>
<evidence type="ECO:0000259" key="1">
    <source>
        <dbReference type="Pfam" id="PF01590"/>
    </source>
</evidence>
<comment type="caution">
    <text evidence="2">The sequence shown here is derived from an EMBL/GenBank/DDBJ whole genome shotgun (WGS) entry which is preliminary data.</text>
</comment>
<accession>A0ABN2Z2U4</accession>
<protein>
    <submittedName>
        <fullName evidence="2">GAF domain-containing protein</fullName>
    </submittedName>
</protein>
<dbReference type="InterPro" id="IPR003018">
    <property type="entry name" value="GAF"/>
</dbReference>
<sequence>MDEQDLAVRRTREAALSGARAAPGAAPPRAEIAASWRRMALCGLDPSGAPEVAPLTEAEVERRRSTSALARVVPGLVRSLESVVGAGQLVVVSDEEGRVLWRRGTPRVQRMADDLGFVRGSAWTEGNVGTNAIGTALVLGGPVQIRGGEHFVESHTRWGCAAAPVVDPWTGRSLGVVDVSGPSRGLHPAELALVEMAARLASVELLEERRARLERLRGHATPVLARIAGPALVVDRDGHLAAATGLRAPDRVALPDGLVDGEARLPRLGTARVESLPDGWLLCLADAEEPEPARLVLDLAREPEVRVSGAARDWVQRLSRRHAEILVALVQAGPAGRTAADLAADLFAAPGRLVTVRAEVSRLRRVLGGLLLTQPYRVAPHLECAVRLPADRRTLLPGSSAPVVVRLRESGRVGPGGAGT</sequence>
<dbReference type="Pfam" id="PF01590">
    <property type="entry name" value="GAF"/>
    <property type="match status" value="1"/>
</dbReference>
<dbReference type="EMBL" id="BAAAQR010000001">
    <property type="protein sequence ID" value="GAA2135952.1"/>
    <property type="molecule type" value="Genomic_DNA"/>
</dbReference>
<feature type="domain" description="GAF" evidence="1">
    <location>
        <begin position="76"/>
        <end position="205"/>
    </location>
</feature>
<dbReference type="InterPro" id="IPR029016">
    <property type="entry name" value="GAF-like_dom_sf"/>
</dbReference>
<name>A0ABN2Z2U4_9ACTN</name>
<evidence type="ECO:0000313" key="3">
    <source>
        <dbReference type="Proteomes" id="UP001501771"/>
    </source>
</evidence>
<keyword evidence="3" id="KW-1185">Reference proteome</keyword>
<dbReference type="Gene3D" id="3.30.450.40">
    <property type="match status" value="1"/>
</dbReference>